<comment type="caution">
    <text evidence="1">The sequence shown here is derived from an EMBL/GenBank/DDBJ whole genome shotgun (WGS) entry which is preliminary data.</text>
</comment>
<dbReference type="PANTHER" id="PTHR34611:SF4">
    <property type="entry name" value="RECOMBINATION-PROMOTING NUCLEASE PSLT051"/>
    <property type="match status" value="1"/>
</dbReference>
<keyword evidence="2" id="KW-1185">Reference proteome</keyword>
<protein>
    <submittedName>
        <fullName evidence="1">Transposase</fullName>
    </submittedName>
</protein>
<name>A0ABM9SWW9_YERAL</name>
<sequence length="89" mass="9938">MLQDGDAATPKTFIWELARRSPQHKELLMTIAQKLKQEGRVEGIQIGEANGLKKGKLEVARTMLVNGLDRATVMKMTGLSDKDLTQIHH</sequence>
<dbReference type="Proteomes" id="UP000038647">
    <property type="component" value="Unassembled WGS sequence"/>
</dbReference>
<dbReference type="EMBL" id="CQEH01000020">
    <property type="protein sequence ID" value="CNL54188.1"/>
    <property type="molecule type" value="Genomic_DNA"/>
</dbReference>
<proteinExistence type="predicted"/>
<evidence type="ECO:0000313" key="1">
    <source>
        <dbReference type="EMBL" id="CNL54188.1"/>
    </source>
</evidence>
<dbReference type="PANTHER" id="PTHR34611">
    <property type="match status" value="1"/>
</dbReference>
<dbReference type="NCBIfam" id="TIGR01784">
    <property type="entry name" value="T_den_put_tspse"/>
    <property type="match status" value="1"/>
</dbReference>
<reference evidence="1 2" key="1">
    <citation type="submission" date="2015-03" db="EMBL/GenBank/DDBJ databases">
        <authorList>
            <consortium name="Pathogen Informatics"/>
            <person name="Murphy D."/>
        </authorList>
    </citation>
    <scope>NUCLEOTIDE SEQUENCE [LARGE SCALE GENOMIC DNA]</scope>
    <source>
        <strain evidence="1 2">IP08791</strain>
    </source>
</reference>
<organism evidence="1 2">
    <name type="scientific">Yersinia aldovae</name>
    <dbReference type="NCBI Taxonomy" id="29483"/>
    <lineage>
        <taxon>Bacteria</taxon>
        <taxon>Pseudomonadati</taxon>
        <taxon>Pseudomonadota</taxon>
        <taxon>Gammaproteobacteria</taxon>
        <taxon>Enterobacterales</taxon>
        <taxon>Yersiniaceae</taxon>
        <taxon>Yersinia</taxon>
    </lineage>
</organism>
<evidence type="ECO:0000313" key="2">
    <source>
        <dbReference type="Proteomes" id="UP000038647"/>
    </source>
</evidence>
<dbReference type="InterPro" id="IPR051699">
    <property type="entry name" value="Rpn/YhgA-like_nuclease"/>
</dbReference>
<dbReference type="InterPro" id="IPR010106">
    <property type="entry name" value="RpnA"/>
</dbReference>
<accession>A0ABM9SWW9</accession>
<gene>
    <name evidence="1" type="ORF">ERS137966_03524</name>
</gene>